<organism evidence="7 8">
    <name type="scientific">Musca domestica</name>
    <name type="common">House fly</name>
    <dbReference type="NCBI Taxonomy" id="7370"/>
    <lineage>
        <taxon>Eukaryota</taxon>
        <taxon>Metazoa</taxon>
        <taxon>Ecdysozoa</taxon>
        <taxon>Arthropoda</taxon>
        <taxon>Hexapoda</taxon>
        <taxon>Insecta</taxon>
        <taxon>Pterygota</taxon>
        <taxon>Neoptera</taxon>
        <taxon>Endopterygota</taxon>
        <taxon>Diptera</taxon>
        <taxon>Brachycera</taxon>
        <taxon>Muscomorpha</taxon>
        <taxon>Muscoidea</taxon>
        <taxon>Muscidae</taxon>
        <taxon>Musca</taxon>
    </lineage>
</organism>
<sequence length="740" mass="85783">MNLDTNFSCGDFIPTDTSSSVKIGGDYPFPRAQPACAESEEKISKQTSKQSFEQCPSVIISSSSSSSLISSALFNQDCRKQKLSRPAAPNIDYELALAKSIMQQYSSISGDNLFDHLSDIIKRVIDERPPNVIDFFEEFSRNVREQKLHLPERFPPNGVYEEHRLYQVAKKQLMSMKLPQVDYTKPGISEEDLEEELQKEENLKLELKSEFPYKFRIFNERVQYLQFYWNQCGFSISSEDIFQLACSMDRIQTHSSIRQCRFWGMINGLKSSYYIVEALLTNEEIDSRFLQMHKEIAENQWRMPDEIKLPSHIGPELIPGSVGWENYPHDELENMKPNAMPIPTVRREELFDIPPEPIGQGVNRFSYFVVNCLSDEWIELPICTPKQIAVSRQIKKFLTGDLEADIISYPCFPGKEKHYLRAMIARITAGTQIAPKGYYRKMTKSEKRLFDGMVDDEMGEEEEDEGNASTFFGEGEDEGDEEPDNDIVLVKNENYNPLSLKTLNEASQWLHTRPNILKQGRVVWFDEEKAKRERQRELKRLEKQRELAEMGLEEDNNEEVGDEEDKSEETDSDEGGEEEELEEPDLREYGPSILSPCSRDVNPEMPVPWIGRFTSNFTNKNERILIMRSNLWPGAFSFAFEDLCDSIYLGWGHKYVARNMAWEHIPDPDEEYPHMPMDFVETTDPSVEMEEAYRLSLLKKELQLVAMGEHLGDYENETHESEKEASDDDEEEEEEEEEEE</sequence>
<reference evidence="8" key="1">
    <citation type="submission" date="2025-08" db="UniProtKB">
        <authorList>
            <consortium name="RefSeq"/>
        </authorList>
    </citation>
    <scope>IDENTIFICATION</scope>
    <source>
        <strain evidence="8">Aabys</strain>
        <tissue evidence="8">Whole body</tissue>
    </source>
</reference>
<dbReference type="RefSeq" id="XP_058977996.1">
    <property type="nucleotide sequence ID" value="XM_059122013.1"/>
</dbReference>
<dbReference type="InterPro" id="IPR006802">
    <property type="entry name" value="Radial_spoke"/>
</dbReference>
<feature type="compositionally biased region" description="Acidic residues" evidence="6">
    <location>
        <begin position="551"/>
        <end position="585"/>
    </location>
</feature>
<dbReference type="CDD" id="cd22963">
    <property type="entry name" value="DD_CrRSP4-like"/>
    <property type="match status" value="1"/>
</dbReference>
<evidence type="ECO:0000256" key="6">
    <source>
        <dbReference type="SAM" id="MobiDB-lite"/>
    </source>
</evidence>
<evidence type="ECO:0000313" key="7">
    <source>
        <dbReference type="Proteomes" id="UP001652621"/>
    </source>
</evidence>
<keyword evidence="4" id="KW-0206">Cytoskeleton</keyword>
<evidence type="ECO:0000313" key="8">
    <source>
        <dbReference type="RefSeq" id="XP_058977996.1"/>
    </source>
</evidence>
<feature type="region of interest" description="Disordered" evidence="6">
    <location>
        <begin position="458"/>
        <end position="484"/>
    </location>
</feature>
<name>A0ABM3UWU6_MUSDO</name>
<dbReference type="GeneID" id="131802228"/>
<dbReference type="PANTHER" id="PTHR13159:SF0">
    <property type="entry name" value="RADIAL SPOKE HEAD 6 HOMOLOG A"/>
    <property type="match status" value="1"/>
</dbReference>
<evidence type="ECO:0000256" key="5">
    <source>
        <dbReference type="ARBA" id="ARBA00023273"/>
    </source>
</evidence>
<feature type="compositionally biased region" description="Acidic residues" evidence="6">
    <location>
        <begin position="725"/>
        <end position="740"/>
    </location>
</feature>
<dbReference type="Proteomes" id="UP001652621">
    <property type="component" value="Unplaced"/>
</dbReference>
<keyword evidence="7" id="KW-1185">Reference proteome</keyword>
<accession>A0ABM3UWU6</accession>
<evidence type="ECO:0000256" key="2">
    <source>
        <dbReference type="ARBA" id="ARBA00022490"/>
    </source>
</evidence>
<dbReference type="PANTHER" id="PTHR13159">
    <property type="entry name" value="RADIAL SPOKEHEAD-RELATED"/>
    <property type="match status" value="1"/>
</dbReference>
<evidence type="ECO:0000256" key="1">
    <source>
        <dbReference type="ARBA" id="ARBA00004430"/>
    </source>
</evidence>
<evidence type="ECO:0000256" key="3">
    <source>
        <dbReference type="ARBA" id="ARBA00023069"/>
    </source>
</evidence>
<protein>
    <submittedName>
        <fullName evidence="8">Radial spoke head protein 4 homolog A-like</fullName>
    </submittedName>
</protein>
<dbReference type="Pfam" id="PF04712">
    <property type="entry name" value="Radial_spoke"/>
    <property type="match status" value="1"/>
</dbReference>
<evidence type="ECO:0000256" key="4">
    <source>
        <dbReference type="ARBA" id="ARBA00023212"/>
    </source>
</evidence>
<gene>
    <name evidence="8" type="primary">LOC131802228</name>
</gene>
<feature type="region of interest" description="Disordered" evidence="6">
    <location>
        <begin position="709"/>
        <end position="740"/>
    </location>
</feature>
<feature type="compositionally biased region" description="Basic and acidic residues" evidence="6">
    <location>
        <begin position="710"/>
        <end position="724"/>
    </location>
</feature>
<feature type="region of interest" description="Disordered" evidence="6">
    <location>
        <begin position="546"/>
        <end position="599"/>
    </location>
</feature>
<keyword evidence="5" id="KW-0966">Cell projection</keyword>
<keyword evidence="3" id="KW-0969">Cilium</keyword>
<feature type="compositionally biased region" description="Acidic residues" evidence="6">
    <location>
        <begin position="474"/>
        <end position="484"/>
    </location>
</feature>
<proteinExistence type="predicted"/>
<keyword evidence="2" id="KW-0963">Cytoplasm</keyword>
<comment type="subcellular location">
    <subcellularLocation>
        <location evidence="1">Cytoplasm</location>
        <location evidence="1">Cytoskeleton</location>
        <location evidence="1">Cilium axoneme</location>
    </subcellularLocation>
</comment>